<dbReference type="PANTHER" id="PTHR47451">
    <property type="entry name" value="ARM REPEAT SUPERFAMILY PROTEIN"/>
    <property type="match status" value="1"/>
</dbReference>
<sequence>MASATTPTHFSFRLQAPKPRSTEFVFVCVRVAAKASRRKTTTTVVSSLPDATRFIRKCYFGYAHAFSSRPCSRLQAGAAGDGDGAAPHHSASPELRGLKGDASVALFVSMLGIDKEQLDREQAVEALWRYSLGGKQCVDAIMQFPGCLILIVSLLQSDSSAASEAAAGLLREISGVSLYRDAVAESGAIEEMSGFLIHRSADYDADVLEHSLCTLWNLSVDEKYRVKIANSELLPLLIKCLNKEDVKVKEAAGGVLANLALSTRLHDVMVEAGVIPKLAQFLTSEVKKGSATLRKEARNALLELAKDDYYRILILEEGLVRVPLIGNGLYKSLKPITHSWPTLPDGTQIEQTNKSPSRFGANELLLGLSADEEKMRIEDAKVKALVGRTQQLFLARIGAIESEGESKFPSEPTRRHGFTLLPLTDGIARLVIILELEDDSAIARAAESIADSSINEHMRVAFKEAGAVKRLVELLNHQNNAVIFSVTRALERLSVSDEICQNIENERVINSLFRNLKTAGVPDSENVTEKTLDILARILEPGKQMRKMFYKGTVNGATEVVNTVEEKQDRSSISWTDVLDSSIILRLVEILKIPSPNLQRKAASILEFASETEACIDRMVSADIGSALITSLQQELSVDVDSDAEQLEEEPAVIELEESGLAISALSRLLTKLLHFKQFNQTIDPSYFTSLLRNILKSDIPLSCKDWVAACLVKICSLSSPYSAIASPIATEVTLYETIPRLIETIKSSINPQAQEAAAVELNRIVSEGIADSTRAVASEGGIFPLVKLLDEGTPRAVEAALTVLYNLSMDPENHSSIVAAGALPILKRIVLSEGSHWLQALRLLRTLPA</sequence>
<evidence type="ECO:0008006" key="6">
    <source>
        <dbReference type="Google" id="ProtNLM"/>
    </source>
</evidence>
<name>A0A7N0UAS4_KALFE</name>
<protein>
    <recommendedName>
        <fullName evidence="6">ARM repeat superfamily protein</fullName>
    </recommendedName>
</protein>
<accession>A0A7N0UAS4</accession>
<dbReference type="Proteomes" id="UP000594263">
    <property type="component" value="Unplaced"/>
</dbReference>
<dbReference type="AlphaFoldDB" id="A0A7N0UAS4"/>
<dbReference type="PROSITE" id="PS50176">
    <property type="entry name" value="ARM_REPEAT"/>
    <property type="match status" value="3"/>
</dbReference>
<feature type="region of interest" description="Disordered" evidence="3">
    <location>
        <begin position="77"/>
        <end position="96"/>
    </location>
</feature>
<dbReference type="InterPro" id="IPR011989">
    <property type="entry name" value="ARM-like"/>
</dbReference>
<dbReference type="PANTHER" id="PTHR47451:SF1">
    <property type="entry name" value="ARM REPEAT SUPERFAMILY PROTEIN"/>
    <property type="match status" value="1"/>
</dbReference>
<dbReference type="Pfam" id="PF00514">
    <property type="entry name" value="Arm"/>
    <property type="match status" value="1"/>
</dbReference>
<dbReference type="SUPFAM" id="SSF48371">
    <property type="entry name" value="ARM repeat"/>
    <property type="match status" value="2"/>
</dbReference>
<dbReference type="SMART" id="SM00185">
    <property type="entry name" value="ARM"/>
    <property type="match status" value="10"/>
</dbReference>
<organism evidence="4 5">
    <name type="scientific">Kalanchoe fedtschenkoi</name>
    <name type="common">Lavender scallops</name>
    <name type="synonym">South American air plant</name>
    <dbReference type="NCBI Taxonomy" id="63787"/>
    <lineage>
        <taxon>Eukaryota</taxon>
        <taxon>Viridiplantae</taxon>
        <taxon>Streptophyta</taxon>
        <taxon>Embryophyta</taxon>
        <taxon>Tracheophyta</taxon>
        <taxon>Spermatophyta</taxon>
        <taxon>Magnoliopsida</taxon>
        <taxon>eudicotyledons</taxon>
        <taxon>Gunneridae</taxon>
        <taxon>Pentapetalae</taxon>
        <taxon>Saxifragales</taxon>
        <taxon>Crassulaceae</taxon>
        <taxon>Kalanchoe</taxon>
    </lineage>
</organism>
<feature type="repeat" description="ARM" evidence="2">
    <location>
        <begin position="781"/>
        <end position="823"/>
    </location>
</feature>
<dbReference type="Gramene" id="Kaladp0059s0267.1.v1.1">
    <property type="protein sequence ID" value="Kaladp0059s0267.1.v1.1"/>
    <property type="gene ID" value="Kaladp0059s0267.v1.1"/>
</dbReference>
<proteinExistence type="predicted"/>
<evidence type="ECO:0000256" key="2">
    <source>
        <dbReference type="PROSITE-ProRule" id="PRU00259"/>
    </source>
</evidence>
<dbReference type="InterPro" id="IPR000225">
    <property type="entry name" value="Armadillo"/>
</dbReference>
<feature type="repeat" description="ARM" evidence="2">
    <location>
        <begin position="466"/>
        <end position="498"/>
    </location>
</feature>
<dbReference type="InterPro" id="IPR016024">
    <property type="entry name" value="ARM-type_fold"/>
</dbReference>
<feature type="repeat" description="ARM" evidence="2">
    <location>
        <begin position="232"/>
        <end position="274"/>
    </location>
</feature>
<evidence type="ECO:0000256" key="1">
    <source>
        <dbReference type="ARBA" id="ARBA00022737"/>
    </source>
</evidence>
<keyword evidence="5" id="KW-1185">Reference proteome</keyword>
<dbReference type="Gene3D" id="1.25.10.10">
    <property type="entry name" value="Leucine-rich Repeat Variant"/>
    <property type="match status" value="3"/>
</dbReference>
<evidence type="ECO:0000313" key="5">
    <source>
        <dbReference type="Proteomes" id="UP000594263"/>
    </source>
</evidence>
<dbReference type="OMA" id="QSICTLW"/>
<evidence type="ECO:0000256" key="3">
    <source>
        <dbReference type="SAM" id="MobiDB-lite"/>
    </source>
</evidence>
<keyword evidence="1" id="KW-0677">Repeat</keyword>
<dbReference type="EnsemblPlants" id="Kaladp0059s0267.1.v1.1">
    <property type="protein sequence ID" value="Kaladp0059s0267.1.v1.1"/>
    <property type="gene ID" value="Kaladp0059s0267.v1.1"/>
</dbReference>
<evidence type="ECO:0000313" key="4">
    <source>
        <dbReference type="EnsemblPlants" id="Kaladp0059s0267.1.v1.1"/>
    </source>
</evidence>
<reference evidence="4" key="1">
    <citation type="submission" date="2021-01" db="UniProtKB">
        <authorList>
            <consortium name="EnsemblPlants"/>
        </authorList>
    </citation>
    <scope>IDENTIFICATION</scope>
</reference>